<evidence type="ECO:0000313" key="1">
    <source>
        <dbReference type="EMBL" id="GGF62871.1"/>
    </source>
</evidence>
<accession>A0ACB5PQU8</accession>
<proteinExistence type="predicted"/>
<evidence type="ECO:0000313" key="2">
    <source>
        <dbReference type="Proteomes" id="UP000605392"/>
    </source>
</evidence>
<gene>
    <name evidence="1" type="ORF">GCM10011375_17330</name>
</gene>
<dbReference type="EMBL" id="BMFN01000002">
    <property type="protein sequence ID" value="GGF62871.1"/>
    <property type="molecule type" value="Genomic_DNA"/>
</dbReference>
<sequence>MPDPLTLSPQPAQQVPARREYLPPLLTILLLALGLRVLAAFFSKGYAFHDDHFDVISIAQDWVYGLTTWLHQPLPPRHSMTYTGLHYGLFWLLDTVGFTNPDAKMTLVRLLHGVYSLLTVYLGYKITEELAGETYARRAALLLAVLWFMPFMSVRNLVEMVCIPPYLGGFYVLVRYRDRLQARHFLLAGALFGVSFLFRYHTALFLMGAGAVLLFRQQWKAIAWLALGFIGVVGLVQGTIDGILFDYPMDSLVAYFLFNSKGAFQYSTGPVYRFALTVLGFLVPPISAFLVFGYARTRRLAPLLFWGGVMFFVAHSLFPNKQERFILPLFPLLIILGVIGWERYVAGAAFWHRHPRLLANSWRLFWVLNGIVTLALALTYSKKSRVEPMVYLSQKTDLRGIVLDFGPHGTKMPPIFYLGRMGAEASAFIPDSSGVWRRYQQQRRLPTNFVMTYALNDKTPLRRLISEMNYTQRRPTYLLLVGNKEIDRRLDRLRLLFPHLKLEQTITPSPYDQVLHALNPRVHKDEHVRIYQILK</sequence>
<reference evidence="1 2" key="1">
    <citation type="journal article" date="2019" name="Int. J. Syst. Evol. Microbiol.">
        <title>The Global Catalogue of Microorganisms (GCM) 10K type strain sequencing project: providing services to taxonomists for standard genome sequencing and annotation.</title>
        <authorList>
            <consortium name="The Broad Institute Genomics Platform"/>
            <consortium name="The Broad Institute Genome Sequencing Center for Infectious Disease"/>
            <person name="Wu L."/>
            <person name="Ma J."/>
        </authorList>
    </citation>
    <scope>NUCLEOTIDE SEQUENCE [LARGE SCALE GENOMIC DNA]</scope>
    <source>
        <strain evidence="1 2">CGMCC 1.12720</strain>
    </source>
</reference>
<keyword evidence="2" id="KW-1185">Reference proteome</keyword>
<name>A0ACB5PQU8_9BACT</name>
<dbReference type="Proteomes" id="UP000605392">
    <property type="component" value="Unassembled WGS sequence"/>
</dbReference>
<comment type="caution">
    <text evidence="1">The sequence shown here is derived from an EMBL/GenBank/DDBJ whole genome shotgun (WGS) entry which is preliminary data.</text>
</comment>
<protein>
    <submittedName>
        <fullName evidence="1">Uncharacterized protein</fullName>
    </submittedName>
</protein>
<organism evidence="1 2">
    <name type="scientific">Hymenobacter qilianensis</name>
    <dbReference type="NCBI Taxonomy" id="1385715"/>
    <lineage>
        <taxon>Bacteria</taxon>
        <taxon>Pseudomonadati</taxon>
        <taxon>Bacteroidota</taxon>
        <taxon>Cytophagia</taxon>
        <taxon>Cytophagales</taxon>
        <taxon>Hymenobacteraceae</taxon>
        <taxon>Hymenobacter</taxon>
    </lineage>
</organism>